<comment type="caution">
    <text evidence="2">The sequence shown here is derived from an EMBL/GenBank/DDBJ whole genome shotgun (WGS) entry which is preliminary data.</text>
</comment>
<sequence length="46" mass="5514">MGKSPYLKRYTKDQILEMYLNEMYYGNGRMVTLLFHSCNEGIWATF</sequence>
<dbReference type="Gene3D" id="1.10.3810.10">
    <property type="entry name" value="Biosynthetic peptidoglycan transglycosylase-like"/>
    <property type="match status" value="1"/>
</dbReference>
<dbReference type="InterPro" id="IPR036950">
    <property type="entry name" value="PBP_transglycosylase"/>
</dbReference>
<organism evidence="2 6">
    <name type="scientific">Candidatus Hakubella thermalkaliphila</name>
    <dbReference type="NCBI Taxonomy" id="2754717"/>
    <lineage>
        <taxon>Bacteria</taxon>
        <taxon>Bacillati</taxon>
        <taxon>Actinomycetota</taxon>
        <taxon>Actinomycetota incertae sedis</taxon>
        <taxon>Candidatus Hakubellales</taxon>
        <taxon>Candidatus Hakubellaceae</taxon>
        <taxon>Candidatus Hakubella</taxon>
    </lineage>
</organism>
<evidence type="ECO:0000313" key="5">
    <source>
        <dbReference type="Proteomes" id="UP000568877"/>
    </source>
</evidence>
<dbReference type="Proteomes" id="UP000591948">
    <property type="component" value="Unassembled WGS sequence"/>
</dbReference>
<proteinExistence type="predicted"/>
<dbReference type="Proteomes" id="UP000568877">
    <property type="component" value="Unassembled WGS sequence"/>
</dbReference>
<evidence type="ECO:0000313" key="1">
    <source>
        <dbReference type="EMBL" id="GFP26174.1"/>
    </source>
</evidence>
<name>A0A6V8P599_9ACTN</name>
<dbReference type="AlphaFoldDB" id="A0A6V8P599"/>
<keyword evidence="6" id="KW-1185">Reference proteome</keyword>
<evidence type="ECO:0000313" key="2">
    <source>
        <dbReference type="EMBL" id="GFP27608.1"/>
    </source>
</evidence>
<evidence type="ECO:0000313" key="3">
    <source>
        <dbReference type="EMBL" id="GFP31735.1"/>
    </source>
</evidence>
<reference evidence="4 5" key="1">
    <citation type="journal article" date="2020" name="Front. Microbiol.">
        <title>Single-cell genomics of novel Actinobacteria with the Wood-Ljungdahl pathway discovered in a serpentinizing system.</title>
        <authorList>
            <person name="Merino N."/>
            <person name="Kawai M."/>
            <person name="Boyd E.S."/>
            <person name="Colman D.R."/>
            <person name="McGlynn S.E."/>
            <person name="Nealson K.H."/>
            <person name="Kurokawa K."/>
            <person name="Hongoh Y."/>
        </authorList>
    </citation>
    <scope>NUCLEOTIDE SEQUENCE [LARGE SCALE GENOMIC DNA]</scope>
    <source>
        <strain evidence="1 4">S25</strain>
        <strain evidence="2 6">S33</strain>
        <strain evidence="3 5">S42</strain>
    </source>
</reference>
<dbReference type="EMBL" id="BLSA01000002">
    <property type="protein sequence ID" value="GFP31735.1"/>
    <property type="molecule type" value="Genomic_DNA"/>
</dbReference>
<accession>A0A6V8P599</accession>
<dbReference type="Proteomes" id="UP000543224">
    <property type="component" value="Unassembled WGS sequence"/>
</dbReference>
<evidence type="ECO:0000313" key="4">
    <source>
        <dbReference type="Proteomes" id="UP000543224"/>
    </source>
</evidence>
<dbReference type="EMBL" id="BLRY01000048">
    <property type="protein sequence ID" value="GFP27608.1"/>
    <property type="molecule type" value="Genomic_DNA"/>
</dbReference>
<evidence type="ECO:0000313" key="6">
    <source>
        <dbReference type="Proteomes" id="UP000591948"/>
    </source>
</evidence>
<protein>
    <submittedName>
        <fullName evidence="2">Uncharacterized protein</fullName>
    </submittedName>
</protein>
<dbReference type="EMBL" id="BLRX01000415">
    <property type="protein sequence ID" value="GFP26174.1"/>
    <property type="molecule type" value="Genomic_DNA"/>
</dbReference>
<gene>
    <name evidence="1" type="ORF">HKBW3S25_01664</name>
    <name evidence="2" type="ORF">HKBW3S33_01020</name>
    <name evidence="3" type="ORF">HKBW3S42_00042</name>
</gene>